<evidence type="ECO:0000256" key="1">
    <source>
        <dbReference type="ARBA" id="ARBA00005964"/>
    </source>
</evidence>
<dbReference type="InterPro" id="IPR002018">
    <property type="entry name" value="CarbesteraseB"/>
</dbReference>
<name>A0AAN7UFM2_9MYCE</name>
<dbReference type="GO" id="GO:0033118">
    <property type="term" value="C:esterosome membrane"/>
    <property type="evidence" value="ECO:0007669"/>
    <property type="project" value="UniProtKB-SubCell"/>
</dbReference>
<feature type="chain" id="PRO_5042666809" description="Carboxylic ester hydrolase" evidence="10">
    <location>
        <begin position="24"/>
        <end position="552"/>
    </location>
</feature>
<evidence type="ECO:0000313" key="13">
    <source>
        <dbReference type="Proteomes" id="UP001344447"/>
    </source>
</evidence>
<dbReference type="Proteomes" id="UP001344447">
    <property type="component" value="Unassembled WGS sequence"/>
</dbReference>
<keyword evidence="6" id="KW-1015">Disulfide bond</keyword>
<comment type="subcellular location">
    <subcellularLocation>
        <location evidence="9">Cytoplasmic vesicle</location>
        <location evidence="9">Esterosome membrane</location>
    </subcellularLocation>
</comment>
<evidence type="ECO:0000259" key="11">
    <source>
        <dbReference type="Pfam" id="PF00135"/>
    </source>
</evidence>
<gene>
    <name evidence="12" type="ORF">RB653_000645</name>
</gene>
<dbReference type="PROSITE" id="PS00941">
    <property type="entry name" value="CARBOXYLESTERASE_B_2"/>
    <property type="match status" value="1"/>
</dbReference>
<keyword evidence="5" id="KW-0472">Membrane</keyword>
<evidence type="ECO:0000256" key="5">
    <source>
        <dbReference type="ARBA" id="ARBA00023136"/>
    </source>
</evidence>
<dbReference type="InterPro" id="IPR029058">
    <property type="entry name" value="AB_hydrolase_fold"/>
</dbReference>
<dbReference type="FunFam" id="3.40.50.1820:FF:000293">
    <property type="entry name" value="Carboxylic ester hydrolase"/>
    <property type="match status" value="1"/>
</dbReference>
<dbReference type="GO" id="GO:0052689">
    <property type="term" value="F:carboxylic ester hydrolase activity"/>
    <property type="evidence" value="ECO:0007669"/>
    <property type="project" value="UniProtKB-KW"/>
</dbReference>
<evidence type="ECO:0000313" key="12">
    <source>
        <dbReference type="EMBL" id="KAK5580623.1"/>
    </source>
</evidence>
<evidence type="ECO:0000256" key="7">
    <source>
        <dbReference type="ARBA" id="ARBA00023180"/>
    </source>
</evidence>
<feature type="domain" description="Carboxylesterase type B" evidence="11">
    <location>
        <begin position="36"/>
        <end position="521"/>
    </location>
</feature>
<dbReference type="EMBL" id="JAVFKY010000002">
    <property type="protein sequence ID" value="KAK5580623.1"/>
    <property type="molecule type" value="Genomic_DNA"/>
</dbReference>
<keyword evidence="2" id="KW-0719">Serine esterase</keyword>
<dbReference type="Gene3D" id="3.40.50.1820">
    <property type="entry name" value="alpha/beta hydrolase"/>
    <property type="match status" value="1"/>
</dbReference>
<dbReference type="PANTHER" id="PTHR45570:SF1">
    <property type="entry name" value="CARBOXYLIC ESTER HYDROLASE"/>
    <property type="match status" value="1"/>
</dbReference>
<comment type="similarity">
    <text evidence="1 10">Belongs to the type-B carboxylesterase/lipase family.</text>
</comment>
<organism evidence="12 13">
    <name type="scientific">Dictyostelium firmibasis</name>
    <dbReference type="NCBI Taxonomy" id="79012"/>
    <lineage>
        <taxon>Eukaryota</taxon>
        <taxon>Amoebozoa</taxon>
        <taxon>Evosea</taxon>
        <taxon>Eumycetozoa</taxon>
        <taxon>Dictyostelia</taxon>
        <taxon>Dictyosteliales</taxon>
        <taxon>Dictyosteliaceae</taxon>
        <taxon>Dictyostelium</taxon>
    </lineage>
</organism>
<dbReference type="PANTHER" id="PTHR45570">
    <property type="entry name" value="CARBOXYLIC ESTER HYDROLASE"/>
    <property type="match status" value="1"/>
</dbReference>
<sequence length="552" mass="61420">MNKIIILLIVLLFVSFDFTFTVAKKSGRKGVRALSDNEVLLSDGPIRGTTIDSHRVFYGIPFASPPIGELRYEDPQPPKPWNYVRDGTKQREQCIQKCELGDGSCSEVGTSEDCLYLDVFIPRNISPGSKVPVMVFIPGGAFTQGTGSCPLYDSSKFANSSVIVVNVNYRLGVLGFLCTNILSGNFGFLDQVMALDWVQENIEVFGGDKDQVTLYGQSAGAFSVAAHLSSEKSAGKFHRAILSSSPFTVGLKSQTVARGFAQRFSNKIGCDIEDIDCHRSKSPEEVLAIQREVSLKFGDKILDAFTIWSPVVDDVNINGQPLTMIKEGTTHDVPTIIGDVQDEARIFVYMLFKKNVLPISYKTMVRVLFGLLNGNKVLDLYPSPGFLQDCRPILSKLLTDYLFRCPGRYSVVKSAQLNESPVFHYFYNHVSSAGHSLEQCEGMVCHGSELPMVFNTYESGFDQDLDEDEKLFAEELNNYFANFVKYGNPSQPNGLPTPKVWSPTTKTTNTSLIMKVGFETKDIISNDPKCDLFDKISYNGYTKDQTRMRKNK</sequence>
<protein>
    <recommendedName>
        <fullName evidence="10">Carboxylic ester hydrolase</fullName>
        <ecNumber evidence="10">3.1.1.-</ecNumber>
    </recommendedName>
</protein>
<dbReference type="InterPro" id="IPR019819">
    <property type="entry name" value="Carboxylesterase_B_CS"/>
</dbReference>
<dbReference type="EC" id="3.1.1.-" evidence="10"/>
<comment type="caution">
    <text evidence="12">The sequence shown here is derived from an EMBL/GenBank/DDBJ whole genome shotgun (WGS) entry which is preliminary data.</text>
</comment>
<evidence type="ECO:0000256" key="2">
    <source>
        <dbReference type="ARBA" id="ARBA00022487"/>
    </source>
</evidence>
<dbReference type="CDD" id="cd00312">
    <property type="entry name" value="Esterase_lipase"/>
    <property type="match status" value="1"/>
</dbReference>
<keyword evidence="8" id="KW-0968">Cytoplasmic vesicle</keyword>
<accession>A0AAN7UFM2</accession>
<evidence type="ECO:0000256" key="10">
    <source>
        <dbReference type="RuleBase" id="RU361235"/>
    </source>
</evidence>
<evidence type="ECO:0000256" key="6">
    <source>
        <dbReference type="ARBA" id="ARBA00023157"/>
    </source>
</evidence>
<evidence type="ECO:0000256" key="9">
    <source>
        <dbReference type="ARBA" id="ARBA00060494"/>
    </source>
</evidence>
<proteinExistence type="inferred from homology"/>
<evidence type="ECO:0000256" key="3">
    <source>
        <dbReference type="ARBA" id="ARBA00022729"/>
    </source>
</evidence>
<keyword evidence="7" id="KW-0325">Glycoprotein</keyword>
<dbReference type="AlphaFoldDB" id="A0AAN7UFM2"/>
<dbReference type="InterPro" id="IPR019826">
    <property type="entry name" value="Carboxylesterase_B_AS"/>
</dbReference>
<dbReference type="PROSITE" id="PS00122">
    <property type="entry name" value="CARBOXYLESTERASE_B_1"/>
    <property type="match status" value="1"/>
</dbReference>
<keyword evidence="13" id="KW-1185">Reference proteome</keyword>
<keyword evidence="3 10" id="KW-0732">Signal</keyword>
<keyword evidence="4 10" id="KW-0378">Hydrolase</keyword>
<evidence type="ECO:0000256" key="8">
    <source>
        <dbReference type="ARBA" id="ARBA00023329"/>
    </source>
</evidence>
<dbReference type="SUPFAM" id="SSF53474">
    <property type="entry name" value="alpha/beta-Hydrolases"/>
    <property type="match status" value="1"/>
</dbReference>
<dbReference type="Pfam" id="PF00135">
    <property type="entry name" value="COesterase"/>
    <property type="match status" value="1"/>
</dbReference>
<evidence type="ECO:0000256" key="4">
    <source>
        <dbReference type="ARBA" id="ARBA00022801"/>
    </source>
</evidence>
<feature type="signal peptide" evidence="10">
    <location>
        <begin position="1"/>
        <end position="23"/>
    </location>
</feature>
<reference evidence="12 13" key="1">
    <citation type="submission" date="2023-11" db="EMBL/GenBank/DDBJ databases">
        <title>Dfirmibasis_genome.</title>
        <authorList>
            <person name="Edelbroek B."/>
            <person name="Kjellin J."/>
            <person name="Jerlstrom-Hultqvist J."/>
            <person name="Soderbom F."/>
        </authorList>
    </citation>
    <scope>NUCLEOTIDE SEQUENCE [LARGE SCALE GENOMIC DNA]</scope>
    <source>
        <strain evidence="12 13">TNS-C-14</strain>
    </source>
</reference>